<dbReference type="RefSeq" id="WP_051692615.1">
    <property type="nucleotide sequence ID" value="NZ_JMQN01000016.1"/>
</dbReference>
<gene>
    <name evidence="3" type="ORF">ADIMK_1373</name>
</gene>
<evidence type="ECO:0000313" key="4">
    <source>
        <dbReference type="Proteomes" id="UP000028252"/>
    </source>
</evidence>
<dbReference type="OrthoDB" id="9813091at2"/>
<proteinExistence type="predicted"/>
<evidence type="ECO:0000313" key="3">
    <source>
        <dbReference type="EMBL" id="KEA64469.1"/>
    </source>
</evidence>
<accession>A0A081G114</accession>
<name>A0A081G114_9GAMM</name>
<dbReference type="STRING" id="1232683.ADIMK_1373"/>
<dbReference type="EMBL" id="JMQN01000016">
    <property type="protein sequence ID" value="KEA64469.1"/>
    <property type="molecule type" value="Genomic_DNA"/>
</dbReference>
<evidence type="ECO:0000259" key="2">
    <source>
        <dbReference type="Pfam" id="PF04773"/>
    </source>
</evidence>
<feature type="signal peptide" evidence="1">
    <location>
        <begin position="1"/>
        <end position="22"/>
    </location>
</feature>
<dbReference type="PANTHER" id="PTHR38731:SF1">
    <property type="entry name" value="FECR PROTEIN DOMAIN-CONTAINING PROTEIN"/>
    <property type="match status" value="1"/>
</dbReference>
<dbReference type="Pfam" id="PF04773">
    <property type="entry name" value="FecR"/>
    <property type="match status" value="1"/>
</dbReference>
<feature type="domain" description="FecR protein" evidence="2">
    <location>
        <begin position="56"/>
        <end position="145"/>
    </location>
</feature>
<keyword evidence="4" id="KW-1185">Reference proteome</keyword>
<comment type="caution">
    <text evidence="3">The sequence shown here is derived from an EMBL/GenBank/DDBJ whole genome shotgun (WGS) entry which is preliminary data.</text>
</comment>
<dbReference type="PANTHER" id="PTHR38731">
    <property type="entry name" value="LIPL45-RELATED LIPOPROTEIN-RELATED"/>
    <property type="match status" value="1"/>
</dbReference>
<keyword evidence="1" id="KW-0732">Signal</keyword>
<dbReference type="Proteomes" id="UP000028252">
    <property type="component" value="Unassembled WGS sequence"/>
</dbReference>
<dbReference type="PATRIC" id="fig|1232683.4.peg.1353"/>
<reference evidence="3 4" key="1">
    <citation type="submission" date="2014-04" db="EMBL/GenBank/DDBJ databases">
        <title>Marinobacterium kochiensis sp. nov., isolated from sediment sample collected from Kochi backwaters in Kerala, India.</title>
        <authorList>
            <person name="Singh A."/>
            <person name="Pinnaka A.K."/>
        </authorList>
    </citation>
    <scope>NUCLEOTIDE SEQUENCE [LARGE SCALE GENOMIC DNA]</scope>
    <source>
        <strain evidence="3 4">AK27</strain>
    </source>
</reference>
<dbReference type="eggNOG" id="COG3712">
    <property type="taxonomic scope" value="Bacteria"/>
</dbReference>
<organism evidence="3 4">
    <name type="scientific">Marinobacterium lacunae</name>
    <dbReference type="NCBI Taxonomy" id="1232683"/>
    <lineage>
        <taxon>Bacteria</taxon>
        <taxon>Pseudomonadati</taxon>
        <taxon>Pseudomonadota</taxon>
        <taxon>Gammaproteobacteria</taxon>
        <taxon>Oceanospirillales</taxon>
        <taxon>Oceanospirillaceae</taxon>
        <taxon>Marinobacterium</taxon>
    </lineage>
</organism>
<protein>
    <recommendedName>
        <fullName evidence="2">FecR protein domain-containing protein</fullName>
    </recommendedName>
</protein>
<dbReference type="AlphaFoldDB" id="A0A081G114"/>
<evidence type="ECO:0000256" key="1">
    <source>
        <dbReference type="SAM" id="SignalP"/>
    </source>
</evidence>
<feature type="chain" id="PRO_5001757462" description="FecR protein domain-containing protein" evidence="1">
    <location>
        <begin position="23"/>
        <end position="154"/>
    </location>
</feature>
<sequence length="154" mass="16055">MHSAQKICLLLAMILAPSFAMAEPIATIKKLSGEVSIVRKNETHAATLGDRIHEQDSISTGNQGSIGILFDDDTRIAVGPNSKLSLADYSYDPRNHKGGLDLKVSEGTVSVIAGKVAQGNPEALSVATPASAITVSGNAFSIKVDNPTKEGNAQ</sequence>
<dbReference type="InterPro" id="IPR006860">
    <property type="entry name" value="FecR"/>
</dbReference>